<name>A0ABR6BYZ9_9PSEU</name>
<protein>
    <submittedName>
        <fullName evidence="2">Uncharacterized protein</fullName>
    </submittedName>
</protein>
<evidence type="ECO:0000313" key="2">
    <source>
        <dbReference type="EMBL" id="MBA8932132.1"/>
    </source>
</evidence>
<keyword evidence="3" id="KW-1185">Reference proteome</keyword>
<dbReference type="EMBL" id="JACJID010000011">
    <property type="protein sequence ID" value="MBA8932132.1"/>
    <property type="molecule type" value="Genomic_DNA"/>
</dbReference>
<gene>
    <name evidence="2" type="ORF">BC739_009391</name>
</gene>
<sequence>MSTRDHYETTNVDRQREAAAELARRFVNGDDDTRRAIADGHGDRANARKGR</sequence>
<evidence type="ECO:0000256" key="1">
    <source>
        <dbReference type="SAM" id="MobiDB-lite"/>
    </source>
</evidence>
<dbReference type="RefSeq" id="WP_182840657.1">
    <property type="nucleotide sequence ID" value="NZ_BAAABQ010000083.1"/>
</dbReference>
<evidence type="ECO:0000313" key="3">
    <source>
        <dbReference type="Proteomes" id="UP000517916"/>
    </source>
</evidence>
<accession>A0ABR6BYZ9</accession>
<feature type="region of interest" description="Disordered" evidence="1">
    <location>
        <begin position="24"/>
        <end position="51"/>
    </location>
</feature>
<reference evidence="2 3" key="1">
    <citation type="submission" date="2020-08" db="EMBL/GenBank/DDBJ databases">
        <title>Genomic Encyclopedia of Archaeal and Bacterial Type Strains, Phase II (KMG-II): from individual species to whole genera.</title>
        <authorList>
            <person name="Goeker M."/>
        </authorList>
    </citation>
    <scope>NUCLEOTIDE SEQUENCE [LARGE SCALE GENOMIC DNA]</scope>
    <source>
        <strain evidence="2 3">DSM 43850</strain>
    </source>
</reference>
<dbReference type="Proteomes" id="UP000517916">
    <property type="component" value="Unassembled WGS sequence"/>
</dbReference>
<organism evidence="2 3">
    <name type="scientific">Kutzneria viridogrisea</name>
    <dbReference type="NCBI Taxonomy" id="47990"/>
    <lineage>
        <taxon>Bacteria</taxon>
        <taxon>Bacillati</taxon>
        <taxon>Actinomycetota</taxon>
        <taxon>Actinomycetes</taxon>
        <taxon>Pseudonocardiales</taxon>
        <taxon>Pseudonocardiaceae</taxon>
        <taxon>Kutzneria</taxon>
    </lineage>
</organism>
<proteinExistence type="predicted"/>
<comment type="caution">
    <text evidence="2">The sequence shown here is derived from an EMBL/GenBank/DDBJ whole genome shotgun (WGS) entry which is preliminary data.</text>
</comment>